<evidence type="ECO:0000313" key="1">
    <source>
        <dbReference type="EMBL" id="KAK6297822.1"/>
    </source>
</evidence>
<name>A0AAN8KUQ1_9TELE</name>
<dbReference type="EMBL" id="JAGTTL010000031">
    <property type="protein sequence ID" value="KAK6297822.1"/>
    <property type="molecule type" value="Genomic_DNA"/>
</dbReference>
<proteinExistence type="predicted"/>
<dbReference type="AlphaFoldDB" id="A0AAN8KUQ1"/>
<comment type="caution">
    <text evidence="1">The sequence shown here is derived from an EMBL/GenBank/DDBJ whole genome shotgun (WGS) entry which is preliminary data.</text>
</comment>
<organism evidence="1 2">
    <name type="scientific">Coregonus suidteri</name>
    <dbReference type="NCBI Taxonomy" id="861788"/>
    <lineage>
        <taxon>Eukaryota</taxon>
        <taxon>Metazoa</taxon>
        <taxon>Chordata</taxon>
        <taxon>Craniata</taxon>
        <taxon>Vertebrata</taxon>
        <taxon>Euteleostomi</taxon>
        <taxon>Actinopterygii</taxon>
        <taxon>Neopterygii</taxon>
        <taxon>Teleostei</taxon>
        <taxon>Protacanthopterygii</taxon>
        <taxon>Salmoniformes</taxon>
        <taxon>Salmonidae</taxon>
        <taxon>Coregoninae</taxon>
        <taxon>Coregonus</taxon>
    </lineage>
</organism>
<dbReference type="Proteomes" id="UP001356427">
    <property type="component" value="Unassembled WGS sequence"/>
</dbReference>
<evidence type="ECO:0000313" key="2">
    <source>
        <dbReference type="Proteomes" id="UP001356427"/>
    </source>
</evidence>
<gene>
    <name evidence="1" type="ORF">J4Q44_G00324050</name>
</gene>
<keyword evidence="2" id="KW-1185">Reference proteome</keyword>
<accession>A0AAN8KUQ1</accession>
<reference evidence="1 2" key="1">
    <citation type="submission" date="2021-04" db="EMBL/GenBank/DDBJ databases">
        <authorList>
            <person name="De Guttry C."/>
            <person name="Zahm M."/>
            <person name="Klopp C."/>
            <person name="Cabau C."/>
            <person name="Louis A."/>
            <person name="Berthelot C."/>
            <person name="Parey E."/>
            <person name="Roest Crollius H."/>
            <person name="Montfort J."/>
            <person name="Robinson-Rechavi M."/>
            <person name="Bucao C."/>
            <person name="Bouchez O."/>
            <person name="Gislard M."/>
            <person name="Lluch J."/>
            <person name="Milhes M."/>
            <person name="Lampietro C."/>
            <person name="Lopez Roques C."/>
            <person name="Donnadieu C."/>
            <person name="Braasch I."/>
            <person name="Desvignes T."/>
            <person name="Postlethwait J."/>
            <person name="Bobe J."/>
            <person name="Wedekind C."/>
            <person name="Guiguen Y."/>
        </authorList>
    </citation>
    <scope>NUCLEOTIDE SEQUENCE [LARGE SCALE GENOMIC DNA]</scope>
    <source>
        <strain evidence="1">Cs_M1</strain>
        <tissue evidence="1">Blood</tissue>
    </source>
</reference>
<sequence>MFVSHSALRCISIHALRLGRQLPHSRALPDTDQDLNGLTQRLLVSKPSYIRFKNYTDTHYITSDFGPNTVSKTLLHHW</sequence>
<protein>
    <submittedName>
        <fullName evidence="1">Uncharacterized protein</fullName>
    </submittedName>
</protein>